<evidence type="ECO:0000313" key="2">
    <source>
        <dbReference type="Proteomes" id="UP000236738"/>
    </source>
</evidence>
<dbReference type="Pfam" id="PF11276">
    <property type="entry name" value="DUF3078"/>
    <property type="match status" value="1"/>
</dbReference>
<accession>A0A1H5VXC2</accession>
<proteinExistence type="predicted"/>
<dbReference type="OrthoDB" id="1495718at2"/>
<dbReference type="AlphaFoldDB" id="A0A1H5VXC2"/>
<evidence type="ECO:0000313" key="1">
    <source>
        <dbReference type="EMBL" id="SEF91932.1"/>
    </source>
</evidence>
<dbReference type="RefSeq" id="WP_103913044.1">
    <property type="nucleotide sequence ID" value="NZ_FNUS01000002.1"/>
</dbReference>
<dbReference type="EMBL" id="FNUS01000002">
    <property type="protein sequence ID" value="SEF91932.1"/>
    <property type="molecule type" value="Genomic_DNA"/>
</dbReference>
<dbReference type="InterPro" id="IPR021428">
    <property type="entry name" value="DUF3078"/>
</dbReference>
<name>A0A1H5VXC2_9FLAO</name>
<dbReference type="Proteomes" id="UP000236738">
    <property type="component" value="Unassembled WGS sequence"/>
</dbReference>
<keyword evidence="2" id="KW-1185">Reference proteome</keyword>
<reference evidence="2" key="1">
    <citation type="submission" date="2016-10" db="EMBL/GenBank/DDBJ databases">
        <authorList>
            <person name="Varghese N."/>
            <person name="Submissions S."/>
        </authorList>
    </citation>
    <scope>NUCLEOTIDE SEQUENCE [LARGE SCALE GENOMIC DNA]</scope>
    <source>
        <strain evidence="2">DSM 21580</strain>
    </source>
</reference>
<evidence type="ECO:0008006" key="3">
    <source>
        <dbReference type="Google" id="ProtNLM"/>
    </source>
</evidence>
<sequence>MKWTGFFLLFFCFYKGQESNYLQTIDSLNQQHWQKNAARLDSISEVKLLPIFVKPADTLAINHTLLVPNTPQDIPLTPFNLLRTKDPKHWFYYGQNTLVFNQSAFSNWNSGGNNNIGVIGKVNYQINYKKNRHFLDFNFKMGYGFVANSGQAARKTDDYMDFSGNYGYDLGQNYYLSTGLQFVSQFMPGYNYSSTPDPTRSDRISNFLAPAYVNLGLGISYNPQENFQIIFRPINGKFTIVADHELQKAGNFGLERDGQSLRSEIGAMLNVQYRVNIFKNINFTNNLNFFTNYLFHPERVDIAYSGVLNMKFNKFISTLVSLDLLYDHDQVQKLQLKQSLGIGVSYNFGFVDDDKELKKKLIKPFIAR</sequence>
<protein>
    <recommendedName>
        <fullName evidence="3">DUF3078 domain-containing protein</fullName>
    </recommendedName>
</protein>
<gene>
    <name evidence="1" type="ORF">SAMN05421847_1034</name>
</gene>
<organism evidence="1 2">
    <name type="scientific">Halpernia humi</name>
    <dbReference type="NCBI Taxonomy" id="493375"/>
    <lineage>
        <taxon>Bacteria</taxon>
        <taxon>Pseudomonadati</taxon>
        <taxon>Bacteroidota</taxon>
        <taxon>Flavobacteriia</taxon>
        <taxon>Flavobacteriales</taxon>
        <taxon>Weeksellaceae</taxon>
        <taxon>Chryseobacterium group</taxon>
        <taxon>Halpernia</taxon>
    </lineage>
</organism>